<dbReference type="Proteomes" id="UP000652681">
    <property type="component" value="Unassembled WGS sequence"/>
</dbReference>
<gene>
    <name evidence="1" type="ORF">H9Y05_03480</name>
</gene>
<name>A0A8J6TRU5_9FLAO</name>
<proteinExistence type="predicted"/>
<accession>A0A8J6TRU5</accession>
<evidence type="ECO:0000313" key="1">
    <source>
        <dbReference type="EMBL" id="MBC9811527.1"/>
    </source>
</evidence>
<organism evidence="1 2">
    <name type="scientific">Taishania pollutisoli</name>
    <dbReference type="NCBI Taxonomy" id="2766479"/>
    <lineage>
        <taxon>Bacteria</taxon>
        <taxon>Pseudomonadati</taxon>
        <taxon>Bacteroidota</taxon>
        <taxon>Flavobacteriia</taxon>
        <taxon>Flavobacteriales</taxon>
        <taxon>Crocinitomicaceae</taxon>
        <taxon>Taishania</taxon>
    </lineage>
</organism>
<comment type="caution">
    <text evidence="1">The sequence shown here is derived from an EMBL/GenBank/DDBJ whole genome shotgun (WGS) entry which is preliminary data.</text>
</comment>
<protein>
    <submittedName>
        <fullName evidence="1">Uncharacterized protein</fullName>
    </submittedName>
</protein>
<sequence length="121" mass="14396">MDHHIELRFQKLKSLLEEKFGEGMDVSAILFLIGVNELGEGYRKFSKNQKTDLMHIAICTLLEPYGYYEFEGRDGDNWPHYKLLKDLPPLDNRQQQHLLKEGMIDYFIQNDYYTEEELHVV</sequence>
<dbReference type="EMBL" id="JACVEL010000002">
    <property type="protein sequence ID" value="MBC9811527.1"/>
    <property type="molecule type" value="Genomic_DNA"/>
</dbReference>
<keyword evidence="2" id="KW-1185">Reference proteome</keyword>
<evidence type="ECO:0000313" key="2">
    <source>
        <dbReference type="Proteomes" id="UP000652681"/>
    </source>
</evidence>
<dbReference type="RefSeq" id="WP_163491819.1">
    <property type="nucleotide sequence ID" value="NZ_JACVEL010000002.1"/>
</dbReference>
<reference evidence="1" key="1">
    <citation type="submission" date="2020-09" db="EMBL/GenBank/DDBJ databases">
        <title>Taishania pollutisoli gen. nov., sp. nov., Isolated from Tetrabromobisphenol A-Contaminated Soil.</title>
        <authorList>
            <person name="Chen Q."/>
        </authorList>
    </citation>
    <scope>NUCLEOTIDE SEQUENCE</scope>
    <source>
        <strain evidence="1">CZZ-1</strain>
    </source>
</reference>
<dbReference type="AlphaFoldDB" id="A0A8J6TRU5"/>